<dbReference type="AlphaFoldDB" id="D0MZX8"/>
<protein>
    <submittedName>
        <fullName evidence="2">Uncharacterized protein</fullName>
    </submittedName>
</protein>
<reference evidence="3" key="1">
    <citation type="journal article" date="2009" name="Nature">
        <title>Genome sequence and analysis of the Irish potato famine pathogen Phytophthora infestans.</title>
        <authorList>
            <consortium name="The Broad Institute Genome Sequencing Platform"/>
            <person name="Haas B.J."/>
            <person name="Kamoun S."/>
            <person name="Zody M.C."/>
            <person name="Jiang R.H."/>
            <person name="Handsaker R.E."/>
            <person name="Cano L.M."/>
            <person name="Grabherr M."/>
            <person name="Kodira C.D."/>
            <person name="Raffaele S."/>
            <person name="Torto-Alalibo T."/>
            <person name="Bozkurt T.O."/>
            <person name="Ah-Fong A.M."/>
            <person name="Alvarado L."/>
            <person name="Anderson V.L."/>
            <person name="Armstrong M.R."/>
            <person name="Avrova A."/>
            <person name="Baxter L."/>
            <person name="Beynon J."/>
            <person name="Boevink P.C."/>
            <person name="Bollmann S.R."/>
            <person name="Bos J.I."/>
            <person name="Bulone V."/>
            <person name="Cai G."/>
            <person name="Cakir C."/>
            <person name="Carrington J.C."/>
            <person name="Chawner M."/>
            <person name="Conti L."/>
            <person name="Costanzo S."/>
            <person name="Ewan R."/>
            <person name="Fahlgren N."/>
            <person name="Fischbach M.A."/>
            <person name="Fugelstad J."/>
            <person name="Gilroy E.M."/>
            <person name="Gnerre S."/>
            <person name="Green P.J."/>
            <person name="Grenville-Briggs L.J."/>
            <person name="Griffith J."/>
            <person name="Grunwald N.J."/>
            <person name="Horn K."/>
            <person name="Horner N.R."/>
            <person name="Hu C.H."/>
            <person name="Huitema E."/>
            <person name="Jeong D.H."/>
            <person name="Jones A.M."/>
            <person name="Jones J.D."/>
            <person name="Jones R.W."/>
            <person name="Karlsson E.K."/>
            <person name="Kunjeti S.G."/>
            <person name="Lamour K."/>
            <person name="Liu Z."/>
            <person name="Ma L."/>
            <person name="Maclean D."/>
            <person name="Chibucos M.C."/>
            <person name="McDonald H."/>
            <person name="McWalters J."/>
            <person name="Meijer H.J."/>
            <person name="Morgan W."/>
            <person name="Morris P.F."/>
            <person name="Munro C.A."/>
            <person name="O'Neill K."/>
            <person name="Ospina-Giraldo M."/>
            <person name="Pinzon A."/>
            <person name="Pritchard L."/>
            <person name="Ramsahoye B."/>
            <person name="Ren Q."/>
            <person name="Restrepo S."/>
            <person name="Roy S."/>
            <person name="Sadanandom A."/>
            <person name="Savidor A."/>
            <person name="Schornack S."/>
            <person name="Schwartz D.C."/>
            <person name="Schumann U.D."/>
            <person name="Schwessinger B."/>
            <person name="Seyer L."/>
            <person name="Sharpe T."/>
            <person name="Silvar C."/>
            <person name="Song J."/>
            <person name="Studholme D.J."/>
            <person name="Sykes S."/>
            <person name="Thines M."/>
            <person name="van de Vondervoort P.J."/>
            <person name="Phuntumart V."/>
            <person name="Wawra S."/>
            <person name="Weide R."/>
            <person name="Win J."/>
            <person name="Young C."/>
            <person name="Zhou S."/>
            <person name="Fry W."/>
            <person name="Meyers B.C."/>
            <person name="van West P."/>
            <person name="Ristaino J."/>
            <person name="Govers F."/>
            <person name="Birch P.R."/>
            <person name="Whisson S.C."/>
            <person name="Judelson H.S."/>
            <person name="Nusbaum C."/>
        </authorList>
    </citation>
    <scope>NUCLEOTIDE SEQUENCE [LARGE SCALE GENOMIC DNA]</scope>
    <source>
        <strain evidence="3">T30-4</strain>
    </source>
</reference>
<dbReference type="VEuPathDB" id="FungiDB:PITG_03316"/>
<gene>
    <name evidence="2" type="ORF">PITG_03316</name>
</gene>
<dbReference type="OrthoDB" id="10439742at2759"/>
<keyword evidence="3" id="KW-1185">Reference proteome</keyword>
<evidence type="ECO:0000256" key="1">
    <source>
        <dbReference type="SAM" id="MobiDB-lite"/>
    </source>
</evidence>
<accession>D0MZX8</accession>
<dbReference type="KEGG" id="pif:PITG_03316"/>
<feature type="compositionally biased region" description="Polar residues" evidence="1">
    <location>
        <begin position="40"/>
        <end position="55"/>
    </location>
</feature>
<dbReference type="Proteomes" id="UP000006643">
    <property type="component" value="Unassembled WGS sequence"/>
</dbReference>
<dbReference type="EMBL" id="DS028121">
    <property type="protein sequence ID" value="EEY65791.1"/>
    <property type="molecule type" value="Genomic_DNA"/>
</dbReference>
<dbReference type="HOGENOM" id="CLU_1725889_0_0_1"/>
<dbReference type="GeneID" id="9464714"/>
<evidence type="ECO:0000313" key="3">
    <source>
        <dbReference type="Proteomes" id="UP000006643"/>
    </source>
</evidence>
<sequence length="152" mass="16755">MGSTSSATDQTVAQILTELAGCMVDEAKHHEEVEQAAGRTCQSSRKAQTTATDQSVTASAQIPSVTGLAADTKRAATATILATSDTELSSDDEMYYPIYGMYYSSKQVTVTADYATTTRTWSVDRINDRRDSPRGPEYRVLWVNRLLVNRRY</sequence>
<dbReference type="RefSeq" id="XP_002906390.1">
    <property type="nucleotide sequence ID" value="XM_002906344.1"/>
</dbReference>
<dbReference type="OMA" id="DAATECE"/>
<name>D0MZX8_PHYIT</name>
<proteinExistence type="predicted"/>
<dbReference type="InParanoid" id="D0MZX8"/>
<evidence type="ECO:0000313" key="2">
    <source>
        <dbReference type="EMBL" id="EEY65791.1"/>
    </source>
</evidence>
<feature type="region of interest" description="Disordered" evidence="1">
    <location>
        <begin position="36"/>
        <end position="55"/>
    </location>
</feature>
<organism evidence="2 3">
    <name type="scientific">Phytophthora infestans (strain T30-4)</name>
    <name type="common">Potato late blight agent</name>
    <dbReference type="NCBI Taxonomy" id="403677"/>
    <lineage>
        <taxon>Eukaryota</taxon>
        <taxon>Sar</taxon>
        <taxon>Stramenopiles</taxon>
        <taxon>Oomycota</taxon>
        <taxon>Peronosporomycetes</taxon>
        <taxon>Peronosporales</taxon>
        <taxon>Peronosporaceae</taxon>
        <taxon>Phytophthora</taxon>
    </lineage>
</organism>